<evidence type="ECO:0000256" key="1">
    <source>
        <dbReference type="SAM" id="MobiDB-lite"/>
    </source>
</evidence>
<accession>A0A5J5KX09</accession>
<feature type="region of interest" description="Disordered" evidence="1">
    <location>
        <begin position="1"/>
        <end position="27"/>
    </location>
</feature>
<organism evidence="2 3">
    <name type="scientific">Kocuria coralli</name>
    <dbReference type="NCBI Taxonomy" id="1461025"/>
    <lineage>
        <taxon>Bacteria</taxon>
        <taxon>Bacillati</taxon>
        <taxon>Actinomycetota</taxon>
        <taxon>Actinomycetes</taxon>
        <taxon>Micrococcales</taxon>
        <taxon>Micrococcaceae</taxon>
        <taxon>Kocuria</taxon>
    </lineage>
</organism>
<dbReference type="AlphaFoldDB" id="A0A5J5KX09"/>
<comment type="caution">
    <text evidence="2">The sequence shown here is derived from an EMBL/GenBank/DDBJ whole genome shotgun (WGS) entry which is preliminary data.</text>
</comment>
<keyword evidence="3" id="KW-1185">Reference proteome</keyword>
<reference evidence="2 3" key="1">
    <citation type="submission" date="2019-05" db="EMBL/GenBank/DDBJ databases">
        <title>Kocuria coralli sp. nov., a novel actinobacterium isolated from coral reef seawater.</title>
        <authorList>
            <person name="Li J."/>
        </authorList>
    </citation>
    <scope>NUCLEOTIDE SEQUENCE [LARGE SCALE GENOMIC DNA]</scope>
    <source>
        <strain evidence="2 3">SCSIO 13007</strain>
    </source>
</reference>
<gene>
    <name evidence="2" type="ORF">FCK90_12585</name>
</gene>
<protein>
    <submittedName>
        <fullName evidence="2">Uncharacterized protein</fullName>
    </submittedName>
</protein>
<dbReference type="Proteomes" id="UP000325957">
    <property type="component" value="Unassembled WGS sequence"/>
</dbReference>
<proteinExistence type="predicted"/>
<dbReference type="RefSeq" id="WP_158034652.1">
    <property type="nucleotide sequence ID" value="NZ_ML708625.1"/>
</dbReference>
<evidence type="ECO:0000313" key="2">
    <source>
        <dbReference type="EMBL" id="KAA9393341.1"/>
    </source>
</evidence>
<name>A0A5J5KX09_9MICC</name>
<evidence type="ECO:0000313" key="3">
    <source>
        <dbReference type="Proteomes" id="UP000325957"/>
    </source>
</evidence>
<dbReference type="OrthoDB" id="9930047at2"/>
<dbReference type="EMBL" id="SZWF01000021">
    <property type="protein sequence ID" value="KAA9393341.1"/>
    <property type="molecule type" value="Genomic_DNA"/>
</dbReference>
<sequence length="89" mass="9969">MHENNAPVAHGQAAPPDNDRPADEAPTVEITTSWFAGLRRRPRWKLTLWAPDGRVLLKEQHHSYREALDAAVSFCRDMRLGPVTVDLAA</sequence>